<reference evidence="5 6" key="1">
    <citation type="submission" date="2023-08" db="EMBL/GenBank/DDBJ databases">
        <title>The draft genome sequence of Paracraurococcus sp. LOR1-02.</title>
        <authorList>
            <person name="Kingkaew E."/>
            <person name="Tanasupawat S."/>
        </authorList>
    </citation>
    <scope>NUCLEOTIDE SEQUENCE [LARGE SCALE GENOMIC DNA]</scope>
    <source>
        <strain evidence="5 6">LOR1-02</strain>
    </source>
</reference>
<dbReference type="Pfam" id="PF04333">
    <property type="entry name" value="MlaA"/>
    <property type="match status" value="1"/>
</dbReference>
<comment type="caution">
    <text evidence="5">The sequence shown here is derived from an EMBL/GenBank/DDBJ whole genome shotgun (WGS) entry which is preliminary data.</text>
</comment>
<keyword evidence="6" id="KW-1185">Reference proteome</keyword>
<evidence type="ECO:0000256" key="1">
    <source>
        <dbReference type="ARBA" id="ARBA00010634"/>
    </source>
</evidence>
<evidence type="ECO:0000313" key="6">
    <source>
        <dbReference type="Proteomes" id="UP001243009"/>
    </source>
</evidence>
<dbReference type="PANTHER" id="PTHR30035:SF3">
    <property type="entry name" value="INTERMEMBRANE PHOSPHOLIPID TRANSPORT SYSTEM LIPOPROTEIN MLAA"/>
    <property type="match status" value="1"/>
</dbReference>
<dbReference type="PANTHER" id="PTHR30035">
    <property type="entry name" value="LIPOPROTEIN VACJ-RELATED"/>
    <property type="match status" value="1"/>
</dbReference>
<feature type="chain" id="PRO_5045409141" evidence="4">
    <location>
        <begin position="23"/>
        <end position="315"/>
    </location>
</feature>
<feature type="signal peptide" evidence="4">
    <location>
        <begin position="1"/>
        <end position="22"/>
    </location>
</feature>
<keyword evidence="2 4" id="KW-0732">Signal</keyword>
<feature type="compositionally biased region" description="Basic residues" evidence="3">
    <location>
        <begin position="290"/>
        <end position="301"/>
    </location>
</feature>
<organism evidence="5 6">
    <name type="scientific">Paracraurococcus lichenis</name>
    <dbReference type="NCBI Taxonomy" id="3064888"/>
    <lineage>
        <taxon>Bacteria</taxon>
        <taxon>Pseudomonadati</taxon>
        <taxon>Pseudomonadota</taxon>
        <taxon>Alphaproteobacteria</taxon>
        <taxon>Acetobacterales</taxon>
        <taxon>Roseomonadaceae</taxon>
        <taxon>Paracraurococcus</taxon>
    </lineage>
</organism>
<keyword evidence="5" id="KW-0449">Lipoprotein</keyword>
<dbReference type="PROSITE" id="PS51257">
    <property type="entry name" value="PROKAR_LIPOPROTEIN"/>
    <property type="match status" value="1"/>
</dbReference>
<evidence type="ECO:0000256" key="2">
    <source>
        <dbReference type="ARBA" id="ARBA00022729"/>
    </source>
</evidence>
<name>A0ABT9E6W3_9PROT</name>
<evidence type="ECO:0000256" key="4">
    <source>
        <dbReference type="SAM" id="SignalP"/>
    </source>
</evidence>
<sequence length="315" mass="33918">MQRLPPTLLCLALALSACAPQAAKPRQVAQAGPPSADTPPTLVVAAPTDPGDPFEATNRRVLDFNFALDDAVLKPVALGYREVLGPWPRARIRNFLQNLNEPAVLANRLLQGRPIEAGTSLMRFVVNTTLGLGGLFDLESIGGPPKQVADFGQTLAMWGVGDGPYLMVPVVGPSNPRELTGSVVNGFLNPVNYPAPFVTSLGRSVALGVDERERNIETIDDLRTNSLDVYARLRSLWRQHRDAELGRAPVTDPDVLEDPGEDAPAVAPAPRPAPQAARPARAERRPVAHPVRKVVAKRKPPSRQVVVQRGDGRRG</sequence>
<dbReference type="EMBL" id="JAUTWS010000035">
    <property type="protein sequence ID" value="MDO9711837.1"/>
    <property type="molecule type" value="Genomic_DNA"/>
</dbReference>
<dbReference type="RefSeq" id="WP_305106692.1">
    <property type="nucleotide sequence ID" value="NZ_JAUTWS010000035.1"/>
</dbReference>
<proteinExistence type="inferred from homology"/>
<dbReference type="PRINTS" id="PR01805">
    <property type="entry name" value="VACJLIPOPROT"/>
</dbReference>
<gene>
    <name evidence="5" type="ORF">Q7A36_26050</name>
</gene>
<evidence type="ECO:0000313" key="5">
    <source>
        <dbReference type="EMBL" id="MDO9711837.1"/>
    </source>
</evidence>
<dbReference type="InterPro" id="IPR007428">
    <property type="entry name" value="MlaA"/>
</dbReference>
<evidence type="ECO:0000256" key="3">
    <source>
        <dbReference type="SAM" id="MobiDB-lite"/>
    </source>
</evidence>
<dbReference type="Proteomes" id="UP001243009">
    <property type="component" value="Unassembled WGS sequence"/>
</dbReference>
<comment type="similarity">
    <text evidence="1">Belongs to the MlaA family.</text>
</comment>
<accession>A0ABT9E6W3</accession>
<protein>
    <submittedName>
        <fullName evidence="5">VacJ family lipoprotein</fullName>
    </submittedName>
</protein>
<feature type="region of interest" description="Disordered" evidence="3">
    <location>
        <begin position="248"/>
        <end position="315"/>
    </location>
</feature>